<evidence type="ECO:0000313" key="1">
    <source>
        <dbReference type="EMBL" id="GJT03265.1"/>
    </source>
</evidence>
<dbReference type="Proteomes" id="UP001151760">
    <property type="component" value="Unassembled WGS sequence"/>
</dbReference>
<organism evidence="1 2">
    <name type="scientific">Tanacetum coccineum</name>
    <dbReference type="NCBI Taxonomy" id="301880"/>
    <lineage>
        <taxon>Eukaryota</taxon>
        <taxon>Viridiplantae</taxon>
        <taxon>Streptophyta</taxon>
        <taxon>Embryophyta</taxon>
        <taxon>Tracheophyta</taxon>
        <taxon>Spermatophyta</taxon>
        <taxon>Magnoliopsida</taxon>
        <taxon>eudicotyledons</taxon>
        <taxon>Gunneridae</taxon>
        <taxon>Pentapetalae</taxon>
        <taxon>asterids</taxon>
        <taxon>campanulids</taxon>
        <taxon>Asterales</taxon>
        <taxon>Asteraceae</taxon>
        <taxon>Asteroideae</taxon>
        <taxon>Anthemideae</taxon>
        <taxon>Anthemidinae</taxon>
        <taxon>Tanacetum</taxon>
    </lineage>
</organism>
<accession>A0ABQ5AKQ8</accession>
<proteinExistence type="predicted"/>
<reference evidence="1" key="1">
    <citation type="journal article" date="2022" name="Int. J. Mol. Sci.">
        <title>Draft Genome of Tanacetum Coccineum: Genomic Comparison of Closely Related Tanacetum-Family Plants.</title>
        <authorList>
            <person name="Yamashiro T."/>
            <person name="Shiraishi A."/>
            <person name="Nakayama K."/>
            <person name="Satake H."/>
        </authorList>
    </citation>
    <scope>NUCLEOTIDE SEQUENCE</scope>
</reference>
<evidence type="ECO:0000313" key="2">
    <source>
        <dbReference type="Proteomes" id="UP001151760"/>
    </source>
</evidence>
<protein>
    <submittedName>
        <fullName evidence="1">Uncharacterized protein</fullName>
    </submittedName>
</protein>
<gene>
    <name evidence="1" type="ORF">Tco_0824434</name>
</gene>
<sequence length="75" mass="8350">MQGLRQDVGSLRGIMERSLADQGRFSTWMISCMAQLIEARGQTYQAFDGTFRGSSPAVFERRTRQRTGEASTSTA</sequence>
<dbReference type="EMBL" id="BQNB010012412">
    <property type="protein sequence ID" value="GJT03265.1"/>
    <property type="molecule type" value="Genomic_DNA"/>
</dbReference>
<name>A0ABQ5AKQ8_9ASTR</name>
<comment type="caution">
    <text evidence="1">The sequence shown here is derived from an EMBL/GenBank/DDBJ whole genome shotgun (WGS) entry which is preliminary data.</text>
</comment>
<keyword evidence="2" id="KW-1185">Reference proteome</keyword>
<reference evidence="1" key="2">
    <citation type="submission" date="2022-01" db="EMBL/GenBank/DDBJ databases">
        <authorList>
            <person name="Yamashiro T."/>
            <person name="Shiraishi A."/>
            <person name="Satake H."/>
            <person name="Nakayama K."/>
        </authorList>
    </citation>
    <scope>NUCLEOTIDE SEQUENCE</scope>
</reference>